<evidence type="ECO:0008006" key="3">
    <source>
        <dbReference type="Google" id="ProtNLM"/>
    </source>
</evidence>
<dbReference type="EMBL" id="JAKGCU010000005">
    <property type="protein sequence ID" value="MCF3938386.1"/>
    <property type="molecule type" value="Genomic_DNA"/>
</dbReference>
<protein>
    <recommendedName>
        <fullName evidence="3">Head-to-tail stopper</fullName>
    </recommendedName>
</protein>
<name>A0ABS9DK68_9ACTN</name>
<gene>
    <name evidence="1" type="ORF">L1892_08340</name>
</gene>
<evidence type="ECO:0000313" key="2">
    <source>
        <dbReference type="Proteomes" id="UP001108089"/>
    </source>
</evidence>
<sequence length="111" mass="12270">MSLLDRGLRETVTVYPEETVTDPDGNVLTRPSAVGVVTRASVQPVGPPDEDDAVGFATEETYRLRLPRTFAALGAQSEIGWNGDRYAIDGDPLKYNGSRQTQRVEYIIRRS</sequence>
<keyword evidence="2" id="KW-1185">Reference proteome</keyword>
<evidence type="ECO:0000313" key="1">
    <source>
        <dbReference type="EMBL" id="MCF3938386.1"/>
    </source>
</evidence>
<reference evidence="1" key="1">
    <citation type="submission" date="2022-01" db="EMBL/GenBank/DDBJ databases">
        <title>Gordonia xiamenensis sp. nov., isolated from surface seawater in Xiamen.</title>
        <authorList>
            <person name="He Y.F."/>
        </authorList>
    </citation>
    <scope>NUCLEOTIDE SEQUENCE</scope>
    <source>
        <strain evidence="1">GW1C4-4</strain>
    </source>
</reference>
<dbReference type="RefSeq" id="WP_235723128.1">
    <property type="nucleotide sequence ID" value="NZ_JAKGCU010000005.1"/>
</dbReference>
<organism evidence="1 2">
    <name type="scientific">Gordonia tangerina</name>
    <dbReference type="NCBI Taxonomy" id="2911060"/>
    <lineage>
        <taxon>Bacteria</taxon>
        <taxon>Bacillati</taxon>
        <taxon>Actinomycetota</taxon>
        <taxon>Actinomycetes</taxon>
        <taxon>Mycobacteriales</taxon>
        <taxon>Gordoniaceae</taxon>
        <taxon>Gordonia</taxon>
    </lineage>
</organism>
<proteinExistence type="predicted"/>
<dbReference type="Proteomes" id="UP001108089">
    <property type="component" value="Unassembled WGS sequence"/>
</dbReference>
<comment type="caution">
    <text evidence="1">The sequence shown here is derived from an EMBL/GenBank/DDBJ whole genome shotgun (WGS) entry which is preliminary data.</text>
</comment>
<accession>A0ABS9DK68</accession>